<organism evidence="16">
    <name type="scientific">Penaeus chinensis</name>
    <name type="common">Fleshy prawn</name>
    <name type="synonym">Fenneropenaeus chinensis</name>
    <dbReference type="NCBI Taxonomy" id="139456"/>
    <lineage>
        <taxon>Eukaryota</taxon>
        <taxon>Metazoa</taxon>
        <taxon>Ecdysozoa</taxon>
        <taxon>Arthropoda</taxon>
        <taxon>Crustacea</taxon>
        <taxon>Multicrustacea</taxon>
        <taxon>Malacostraca</taxon>
        <taxon>Eumalacostraca</taxon>
        <taxon>Eucarida</taxon>
        <taxon>Decapoda</taxon>
        <taxon>Dendrobranchiata</taxon>
        <taxon>Penaeoidea</taxon>
        <taxon>Penaeidae</taxon>
        <taxon>Penaeus</taxon>
    </lineage>
</organism>
<dbReference type="GO" id="GO:0030126">
    <property type="term" value="C:COPI vesicle coat"/>
    <property type="evidence" value="ECO:0007669"/>
    <property type="project" value="TreeGrafter"/>
</dbReference>
<dbReference type="PROSITE" id="PS50005">
    <property type="entry name" value="TPR"/>
    <property type="match status" value="1"/>
</dbReference>
<keyword evidence="11" id="KW-0472">Membrane</keyword>
<dbReference type="Gene3D" id="1.25.40.10">
    <property type="entry name" value="Tetratricopeptide repeat domain"/>
    <property type="match status" value="1"/>
</dbReference>
<dbReference type="InterPro" id="IPR011990">
    <property type="entry name" value="TPR-like_helical_dom_sf"/>
</dbReference>
<dbReference type="GO" id="GO:0005198">
    <property type="term" value="F:structural molecule activity"/>
    <property type="evidence" value="ECO:0007669"/>
    <property type="project" value="InterPro"/>
</dbReference>
<dbReference type="SUPFAM" id="SSF48452">
    <property type="entry name" value="TPR-like"/>
    <property type="match status" value="1"/>
</dbReference>
<sequence length="335" mass="38143">MQHSHRWLRLGRTLQRGVRNCRMPTTYTKSCWTRTSSVNMASQEVDELFEVKNSFYIGNYQHCINEAQKLQVSSPELRQERDIFLYRALLGQRKYGVVQSEIKASAPPPLQALKLLAQYFQFPSNRVTIVNDLESQLSGNVDLSNTALLIVAATIYCHEDNYEGALRALSQSDALECRALMVQTYLKMERLDAARKELKTLQEKDDDATLTQMAQAWPCIATGGEKLQDAYYIYQELLDKNVSTALLLNGQAVCFLGQAKYEEAESALQEALDKDPSNPDTLINLMVLSHHTGKPQEVANRYLVQLRDEHKGHKFVEDIATKEDDFNRLVKQYAA</sequence>
<keyword evidence="10" id="KW-0333">Golgi apparatus</keyword>
<dbReference type="AlphaFoldDB" id="A0A0S2VF06"/>
<evidence type="ECO:0000256" key="5">
    <source>
        <dbReference type="ARBA" id="ARBA00015828"/>
    </source>
</evidence>
<comment type="similarity">
    <text evidence="3">Belongs to the COPE family.</text>
</comment>
<dbReference type="SMART" id="SM00028">
    <property type="entry name" value="TPR"/>
    <property type="match status" value="1"/>
</dbReference>
<evidence type="ECO:0000256" key="7">
    <source>
        <dbReference type="ARBA" id="ARBA00022490"/>
    </source>
</evidence>
<dbReference type="GO" id="GO:0006888">
    <property type="term" value="P:endoplasmic reticulum to Golgi vesicle-mediated transport"/>
    <property type="evidence" value="ECO:0007669"/>
    <property type="project" value="TreeGrafter"/>
</dbReference>
<name>A0A0S2VF06_PENCE</name>
<comment type="subunit">
    <text evidence="4">Oligomeric complex that consists of at least the alpha, beta, beta', gamma, delta, epsilon and zeta subunits.</text>
</comment>
<accession>A0A0S2VF06</accession>
<evidence type="ECO:0000256" key="13">
    <source>
        <dbReference type="ARBA" id="ARBA00025582"/>
    </source>
</evidence>
<comment type="function">
    <text evidence="13">The coatomer is a cytosolic protein complex that binds to dilysine motifs and reversibly associates with Golgi non-clathrin-coated vesicles, which further mediate biosynthetic protein transport from the ER, via the Golgi up to the trans Golgi network. The coatomer complex is required for budding from Golgi membranes, and is essential for the retrograde Golgi-to-ER transport of dilysine-tagged proteins.</text>
</comment>
<comment type="subcellular location">
    <subcellularLocation>
        <location evidence="2">Cytoplasmic vesicle</location>
        <location evidence="2">COPI-coated vesicle membrane</location>
        <topology evidence="2">Peripheral membrane protein</topology>
        <orientation evidence="2">Cytoplasmic side</orientation>
    </subcellularLocation>
    <subcellularLocation>
        <location evidence="1">Golgi apparatus membrane</location>
        <topology evidence="1">Peripheral membrane protein</topology>
        <orientation evidence="1">Cytoplasmic side</orientation>
    </subcellularLocation>
</comment>
<protein>
    <recommendedName>
        <fullName evidence="5">Coatomer subunit epsilon</fullName>
    </recommendedName>
    <alternativeName>
        <fullName evidence="14">Epsilon-coat protein</fullName>
    </alternativeName>
</protein>
<evidence type="ECO:0000256" key="12">
    <source>
        <dbReference type="ARBA" id="ARBA00023329"/>
    </source>
</evidence>
<evidence type="ECO:0000256" key="4">
    <source>
        <dbReference type="ARBA" id="ARBA00011775"/>
    </source>
</evidence>
<evidence type="ECO:0000256" key="8">
    <source>
        <dbReference type="ARBA" id="ARBA00022892"/>
    </source>
</evidence>
<evidence type="ECO:0000256" key="9">
    <source>
        <dbReference type="ARBA" id="ARBA00022927"/>
    </source>
</evidence>
<dbReference type="InterPro" id="IPR006822">
    <property type="entry name" value="Coatomer_esu"/>
</dbReference>
<evidence type="ECO:0000256" key="10">
    <source>
        <dbReference type="ARBA" id="ARBA00023034"/>
    </source>
</evidence>
<evidence type="ECO:0000256" key="6">
    <source>
        <dbReference type="ARBA" id="ARBA00022448"/>
    </source>
</evidence>
<reference evidence="16" key="1">
    <citation type="submission" date="2015-07" db="EMBL/GenBank/DDBJ databases">
        <title>cDNA cloning and tissue distribution of coat-epsilon of Fenneropenaeus chinensis.</title>
        <authorList>
            <person name="Wang X."/>
            <person name="Liu Q."/>
            <person name="Wu Y."/>
            <person name="Huang J."/>
        </authorList>
    </citation>
    <scope>NUCLEOTIDE SEQUENCE</scope>
</reference>
<dbReference type="GO" id="GO:0006890">
    <property type="term" value="P:retrograde vesicle-mediated transport, Golgi to endoplasmic reticulum"/>
    <property type="evidence" value="ECO:0007669"/>
    <property type="project" value="InterPro"/>
</dbReference>
<proteinExistence type="evidence at transcript level"/>
<dbReference type="InterPro" id="IPR019734">
    <property type="entry name" value="TPR_rpt"/>
</dbReference>
<dbReference type="EMBL" id="KT253584">
    <property type="protein sequence ID" value="ALP82438.1"/>
    <property type="molecule type" value="mRNA"/>
</dbReference>
<evidence type="ECO:0000256" key="11">
    <source>
        <dbReference type="ARBA" id="ARBA00023136"/>
    </source>
</evidence>
<dbReference type="FunFam" id="1.25.40.10:FF:000140">
    <property type="entry name" value="Coatomer subunit epsilon"/>
    <property type="match status" value="1"/>
</dbReference>
<keyword evidence="7" id="KW-0963">Cytoplasm</keyword>
<feature type="repeat" description="TPR" evidence="15">
    <location>
        <begin position="245"/>
        <end position="278"/>
    </location>
</feature>
<keyword evidence="12" id="KW-0968">Cytoplasmic vesicle</keyword>
<evidence type="ECO:0000256" key="1">
    <source>
        <dbReference type="ARBA" id="ARBA00004255"/>
    </source>
</evidence>
<dbReference type="GO" id="GO:0015031">
    <property type="term" value="P:protein transport"/>
    <property type="evidence" value="ECO:0007669"/>
    <property type="project" value="UniProtKB-KW"/>
</dbReference>
<keyword evidence="9" id="KW-0653">Protein transport</keyword>
<evidence type="ECO:0000256" key="14">
    <source>
        <dbReference type="ARBA" id="ARBA00031602"/>
    </source>
</evidence>
<dbReference type="GO" id="GO:0006891">
    <property type="term" value="P:intra-Golgi vesicle-mediated transport"/>
    <property type="evidence" value="ECO:0007669"/>
    <property type="project" value="TreeGrafter"/>
</dbReference>
<evidence type="ECO:0000256" key="3">
    <source>
        <dbReference type="ARBA" id="ARBA00008827"/>
    </source>
</evidence>
<keyword evidence="8" id="KW-0931">ER-Golgi transport</keyword>
<dbReference type="GO" id="GO:0000139">
    <property type="term" value="C:Golgi membrane"/>
    <property type="evidence" value="ECO:0007669"/>
    <property type="project" value="UniProtKB-SubCell"/>
</dbReference>
<dbReference type="PANTHER" id="PTHR10805:SF0">
    <property type="entry name" value="COATOMER SUBUNIT EPSILON"/>
    <property type="match status" value="1"/>
</dbReference>
<dbReference type="PIRSF" id="PIRSF016478">
    <property type="entry name" value="Coatomer_esu"/>
    <property type="match status" value="1"/>
</dbReference>
<dbReference type="OrthoDB" id="310217at2759"/>
<evidence type="ECO:0000256" key="15">
    <source>
        <dbReference type="PROSITE-ProRule" id="PRU00339"/>
    </source>
</evidence>
<keyword evidence="15" id="KW-0802">TPR repeat</keyword>
<keyword evidence="6" id="KW-0813">Transport</keyword>
<evidence type="ECO:0000313" key="16">
    <source>
        <dbReference type="EMBL" id="ALP82438.1"/>
    </source>
</evidence>
<dbReference type="Pfam" id="PF04733">
    <property type="entry name" value="Coatomer_E"/>
    <property type="match status" value="1"/>
</dbReference>
<evidence type="ECO:0000256" key="2">
    <source>
        <dbReference type="ARBA" id="ARBA00004347"/>
    </source>
</evidence>
<dbReference type="PANTHER" id="PTHR10805">
    <property type="entry name" value="COATOMER SUBUNIT EPSILON"/>
    <property type="match status" value="1"/>
</dbReference>